<sequence>MKKSKVILTSVLCSLLGIAVVVPTIVLLISHTKSNLHSVKNLSWQSGPLVEEDKRELLDESGLSYFFGDSAFNYATYKIEEDITSFYGDAQNVKRTKIYNREVNLWQNDSFNEQVILFKNNDKEDITDIKVEIIGNQLSTVSSHILNPIRANNVTTAGNDLIQKGDFITFDEVSNSNELSNMKYNFQPILLNFKSQDLYGSEDINIKIYYKVNDIQETINITKKINISQDFKLEVSEFGSSAMWFPNSSAKYVLKNLNDVMNVRTIEYSIEDAIDFENFNQLRELIKEKNVNMPQDAVVYDVTDLDKEVKRVWLKSNLYNYVTSQGTVANYLDVKFKLIDSKKEEVNRINNVINKIGDYDHEIIDDISRTLPRYLNEDTNINKNDIIGRKMQEMSEKSNFESISLPNFGLGNFIKYIFETEDENILNYIDYSSVEKMADSLENYGSWILDFKILDIYVKFLREHGITKLYIPMGSRTLTGIFNFFIKNQASQRAIQMSVDTPFVDSAGKITKDGKSILEIFIPMLRDDLSQHVIENQNIYEGMQLYYSFDEFSAEVNNISIDIFKDIDSQYRGLWKNHLYGGWQFNIKSFDYESLKELDVYDEITLQQREFIYNFVKSKKIDDLTNYFKDREQKDKMTHVYSSWNNWPAAYLTSNGYEMLWSMLFANKLGAQGYDRYQVDGYKNDISSDGYVLDPTKEPGDSFYIYPGDGENMLDSLRYQNMVNGVNAVNKINSLKEKDIKFEEIENILNLNKDSKKEIRYLNEKWNLNYYDNNKKWIDDLSGQSTYIEWLIKNYGF</sequence>
<evidence type="ECO:0000313" key="2">
    <source>
        <dbReference type="EMBL" id="AHI53319.1"/>
    </source>
</evidence>
<accession>W6AHZ5</accession>
<dbReference type="OrthoDB" id="387192at2"/>
<organism evidence="2 3">
    <name type="scientific">Spiroplasma culicicola AES-1</name>
    <dbReference type="NCBI Taxonomy" id="1276246"/>
    <lineage>
        <taxon>Bacteria</taxon>
        <taxon>Bacillati</taxon>
        <taxon>Mycoplasmatota</taxon>
        <taxon>Mollicutes</taxon>
        <taxon>Entomoplasmatales</taxon>
        <taxon>Spiroplasmataceae</taxon>
        <taxon>Spiroplasma</taxon>
    </lineage>
</organism>
<feature type="domain" description="Glycoside hydrolase 123 catalytic" evidence="1">
    <location>
        <begin position="435"/>
        <end position="734"/>
    </location>
</feature>
<gene>
    <name evidence="2" type="ORF">SCULI_v1c09790</name>
</gene>
<proteinExistence type="predicted"/>
<dbReference type="HOGENOM" id="CLU_378941_0_0_14"/>
<name>W6AHZ5_9MOLU</name>
<dbReference type="Pfam" id="PF13320">
    <property type="entry name" value="GH123_cat"/>
    <property type="match status" value="1"/>
</dbReference>
<protein>
    <recommendedName>
        <fullName evidence="1">Glycoside hydrolase 123 catalytic domain-containing protein</fullName>
    </recommendedName>
</protein>
<dbReference type="EMBL" id="CP006681">
    <property type="protein sequence ID" value="AHI53319.1"/>
    <property type="molecule type" value="Genomic_DNA"/>
</dbReference>
<dbReference type="RefSeq" id="WP_025363541.1">
    <property type="nucleotide sequence ID" value="NZ_CP006681.1"/>
</dbReference>
<dbReference type="PATRIC" id="fig|1276246.3.peg.975"/>
<dbReference type="STRING" id="1276246.SCULI_v1c09790"/>
<evidence type="ECO:0000313" key="3">
    <source>
        <dbReference type="Proteomes" id="UP000019267"/>
    </source>
</evidence>
<evidence type="ECO:0000259" key="1">
    <source>
        <dbReference type="Pfam" id="PF13320"/>
    </source>
</evidence>
<dbReference type="AlphaFoldDB" id="W6AHZ5"/>
<dbReference type="InterPro" id="IPR025150">
    <property type="entry name" value="GH123_cat"/>
</dbReference>
<keyword evidence="3" id="KW-1185">Reference proteome</keyword>
<reference evidence="2 3" key="1">
    <citation type="journal article" date="2014" name="Genome Biol. Evol.">
        <title>Molecular evolution of the substrate utilization strategies and putative virulence factors in mosquito-associated Spiroplasma species.</title>
        <authorList>
            <person name="Chang T.H."/>
            <person name="Lo W.S."/>
            <person name="Ku C."/>
            <person name="Chen L.L."/>
            <person name="Kuo C.H."/>
        </authorList>
    </citation>
    <scope>NUCLEOTIDE SEQUENCE [LARGE SCALE GENOMIC DNA]</scope>
    <source>
        <strain evidence="2">AES-1</strain>
    </source>
</reference>
<dbReference type="KEGG" id="scq:SCULI_v1c09790"/>
<dbReference type="Proteomes" id="UP000019267">
    <property type="component" value="Chromosome"/>
</dbReference>